<feature type="domain" description="Bacterial virulence" evidence="1">
    <location>
        <begin position="1"/>
        <end position="90"/>
    </location>
</feature>
<dbReference type="Proteomes" id="UP000887577">
    <property type="component" value="Unplaced"/>
</dbReference>
<dbReference type="AlphaFoldDB" id="A0A914Z968"/>
<reference evidence="3" key="1">
    <citation type="submission" date="2022-11" db="UniProtKB">
        <authorList>
            <consortium name="WormBaseParasite"/>
        </authorList>
    </citation>
    <scope>IDENTIFICATION</scope>
</reference>
<sequence>MIGLLGSSTTTSFQVSVEGWFRAEGDQKTLPAILSMPLDRIVCAYGEDEDDTACTADVLKGADIMKLSGGHHFDGNYEAIAQVLLQKMHKLANIDTVEALR</sequence>
<accession>A0A914Z968</accession>
<protein>
    <submittedName>
        <fullName evidence="3">Bacterial virulence domain-containing protein</fullName>
    </submittedName>
</protein>
<name>A0A914Z968_9BILA</name>
<evidence type="ECO:0000313" key="2">
    <source>
        <dbReference type="Proteomes" id="UP000887577"/>
    </source>
</evidence>
<dbReference type="InterPro" id="IPR010333">
    <property type="entry name" value="VirJ"/>
</dbReference>
<organism evidence="2 3">
    <name type="scientific">Panagrolaimus superbus</name>
    <dbReference type="NCBI Taxonomy" id="310955"/>
    <lineage>
        <taxon>Eukaryota</taxon>
        <taxon>Metazoa</taxon>
        <taxon>Ecdysozoa</taxon>
        <taxon>Nematoda</taxon>
        <taxon>Chromadorea</taxon>
        <taxon>Rhabditida</taxon>
        <taxon>Tylenchina</taxon>
        <taxon>Panagrolaimomorpha</taxon>
        <taxon>Panagrolaimoidea</taxon>
        <taxon>Panagrolaimidae</taxon>
        <taxon>Panagrolaimus</taxon>
    </lineage>
</organism>
<evidence type="ECO:0000259" key="1">
    <source>
        <dbReference type="Pfam" id="PF06057"/>
    </source>
</evidence>
<proteinExistence type="predicted"/>
<dbReference type="Pfam" id="PF06057">
    <property type="entry name" value="VirJ"/>
    <property type="match status" value="1"/>
</dbReference>
<evidence type="ECO:0000313" key="3">
    <source>
        <dbReference type="WBParaSite" id="PSU_v2.g836.t1"/>
    </source>
</evidence>
<dbReference type="WBParaSite" id="PSU_v2.g836.t1">
    <property type="protein sequence ID" value="PSU_v2.g836.t1"/>
    <property type="gene ID" value="PSU_v2.g836"/>
</dbReference>
<keyword evidence="2" id="KW-1185">Reference proteome</keyword>